<evidence type="ECO:0000256" key="1">
    <source>
        <dbReference type="SAM" id="MobiDB-lite"/>
    </source>
</evidence>
<gene>
    <name evidence="2" type="ORF">SSX86_004116</name>
</gene>
<proteinExistence type="predicted"/>
<dbReference type="Proteomes" id="UP001408789">
    <property type="component" value="Unassembled WGS sequence"/>
</dbReference>
<reference evidence="2 3" key="1">
    <citation type="submission" date="2024-04" db="EMBL/GenBank/DDBJ databases">
        <title>The reference genome of an endangered Asteraceae, Deinandra increscens subsp. villosa, native to the Central Coast of California.</title>
        <authorList>
            <person name="Guilliams M."/>
            <person name="Hasenstab-Lehman K."/>
            <person name="Meyer R."/>
            <person name="Mcevoy S."/>
        </authorList>
    </citation>
    <scope>NUCLEOTIDE SEQUENCE [LARGE SCALE GENOMIC DNA]</scope>
    <source>
        <tissue evidence="2">Leaf</tissue>
    </source>
</reference>
<evidence type="ECO:0000313" key="3">
    <source>
        <dbReference type="Proteomes" id="UP001408789"/>
    </source>
</evidence>
<feature type="compositionally biased region" description="Basic and acidic residues" evidence="1">
    <location>
        <begin position="228"/>
        <end position="238"/>
    </location>
</feature>
<feature type="compositionally biased region" description="Acidic residues" evidence="1">
    <location>
        <begin position="99"/>
        <end position="124"/>
    </location>
</feature>
<comment type="caution">
    <text evidence="2">The sequence shown here is derived from an EMBL/GenBank/DDBJ whole genome shotgun (WGS) entry which is preliminary data.</text>
</comment>
<feature type="compositionally biased region" description="Polar residues" evidence="1">
    <location>
        <begin position="216"/>
        <end position="227"/>
    </location>
</feature>
<feature type="region of interest" description="Disordered" evidence="1">
    <location>
        <begin position="89"/>
        <end position="124"/>
    </location>
</feature>
<feature type="region of interest" description="Disordered" evidence="1">
    <location>
        <begin position="213"/>
        <end position="245"/>
    </location>
</feature>
<accession>A0AAP0DN27</accession>
<name>A0AAP0DN27_9ASTR</name>
<dbReference type="EMBL" id="JBCNJP010000007">
    <property type="protein sequence ID" value="KAK9075787.1"/>
    <property type="molecule type" value="Genomic_DNA"/>
</dbReference>
<evidence type="ECO:0000313" key="2">
    <source>
        <dbReference type="EMBL" id="KAK9075787.1"/>
    </source>
</evidence>
<protein>
    <submittedName>
        <fullName evidence="2">Uncharacterized protein</fullName>
    </submittedName>
</protein>
<keyword evidence="3" id="KW-1185">Reference proteome</keyword>
<organism evidence="2 3">
    <name type="scientific">Deinandra increscens subsp. villosa</name>
    <dbReference type="NCBI Taxonomy" id="3103831"/>
    <lineage>
        <taxon>Eukaryota</taxon>
        <taxon>Viridiplantae</taxon>
        <taxon>Streptophyta</taxon>
        <taxon>Embryophyta</taxon>
        <taxon>Tracheophyta</taxon>
        <taxon>Spermatophyta</taxon>
        <taxon>Magnoliopsida</taxon>
        <taxon>eudicotyledons</taxon>
        <taxon>Gunneridae</taxon>
        <taxon>Pentapetalae</taxon>
        <taxon>asterids</taxon>
        <taxon>campanulids</taxon>
        <taxon>Asterales</taxon>
        <taxon>Asteraceae</taxon>
        <taxon>Asteroideae</taxon>
        <taxon>Heliantheae alliance</taxon>
        <taxon>Madieae</taxon>
        <taxon>Madiinae</taxon>
        <taxon>Deinandra</taxon>
    </lineage>
</organism>
<sequence>MDDETMFIRKPAEQEEAEKRYVGFPNLFSAKLHHGGTFTHFPPRMYEKCKLASLVSGNRQHDEGHTVGVEPIDHNEVDVENVEKLHEMVGEGSSSYEDVNSDEGSGEYEDDIQGSGDDEDTESMVDEGNVMEEEEVDMSGDESDDNENSIRKLALKRLKRTNEKQGNFYHGQLFGSKLEAKKMILAHAVESRRVIKFKKDDNDRIRAKCRGLLPSFNASGEGAQSQNPRKESNREKGKGKGKGQL</sequence>
<dbReference type="AlphaFoldDB" id="A0AAP0DN27"/>